<evidence type="ECO:0000313" key="3">
    <source>
        <dbReference type="Proteomes" id="UP000030759"/>
    </source>
</evidence>
<dbReference type="AlphaFoldDB" id="A0A061ICS8"/>
<name>A0A061ICS8_CRIGR</name>
<protein>
    <submittedName>
        <fullName evidence="2">Uncharacterized protein</fullName>
    </submittedName>
</protein>
<accession>A0A061ICS8</accession>
<sequence>MRGRASSSRASGGWGSVGLLDFNMPGSYGPLWTITWAMDINTDPNCSRTMDPDMDLDSSLGQDFTIAPWQHRSPRSIWGLQQHGPQTPTWPQVVAQTPGISMAFDGIRSHINTDLGCTGPQTQTWPSAAGTQISLRHSG</sequence>
<proteinExistence type="predicted"/>
<organism evidence="2 3">
    <name type="scientific">Cricetulus griseus</name>
    <name type="common">Chinese hamster</name>
    <name type="synonym">Cricetulus barabensis griseus</name>
    <dbReference type="NCBI Taxonomy" id="10029"/>
    <lineage>
        <taxon>Eukaryota</taxon>
        <taxon>Metazoa</taxon>
        <taxon>Chordata</taxon>
        <taxon>Craniata</taxon>
        <taxon>Vertebrata</taxon>
        <taxon>Euteleostomi</taxon>
        <taxon>Mammalia</taxon>
        <taxon>Eutheria</taxon>
        <taxon>Euarchontoglires</taxon>
        <taxon>Glires</taxon>
        <taxon>Rodentia</taxon>
        <taxon>Myomorpha</taxon>
        <taxon>Muroidea</taxon>
        <taxon>Cricetidae</taxon>
        <taxon>Cricetinae</taxon>
        <taxon>Cricetulus</taxon>
    </lineage>
</organism>
<dbReference type="Proteomes" id="UP000030759">
    <property type="component" value="Unassembled WGS sequence"/>
</dbReference>
<gene>
    <name evidence="2" type="ORF">H671_3g8542</name>
</gene>
<feature type="region of interest" description="Disordered" evidence="1">
    <location>
        <begin position="120"/>
        <end position="139"/>
    </location>
</feature>
<evidence type="ECO:0000256" key="1">
    <source>
        <dbReference type="SAM" id="MobiDB-lite"/>
    </source>
</evidence>
<dbReference type="EMBL" id="KE670830">
    <property type="protein sequence ID" value="ERE80889.1"/>
    <property type="molecule type" value="Genomic_DNA"/>
</dbReference>
<reference evidence="3" key="1">
    <citation type="journal article" date="2013" name="Nat. Biotechnol.">
        <title>Chinese hamster genome sequenced from sorted chromosomes.</title>
        <authorList>
            <person name="Brinkrolf K."/>
            <person name="Rupp O."/>
            <person name="Laux H."/>
            <person name="Kollin F."/>
            <person name="Ernst W."/>
            <person name="Linke B."/>
            <person name="Kofler R."/>
            <person name="Romand S."/>
            <person name="Hesse F."/>
            <person name="Budach W.E."/>
            <person name="Galosy S."/>
            <person name="Muller D."/>
            <person name="Noll T."/>
            <person name="Wienberg J."/>
            <person name="Jostock T."/>
            <person name="Leonard M."/>
            <person name="Grillari J."/>
            <person name="Tauch A."/>
            <person name="Goesmann A."/>
            <person name="Helk B."/>
            <person name="Mott J.E."/>
            <person name="Puhler A."/>
            <person name="Borth N."/>
        </authorList>
    </citation>
    <scope>NUCLEOTIDE SEQUENCE [LARGE SCALE GENOMIC DNA]</scope>
    <source>
        <strain evidence="3">17A/GY</strain>
    </source>
</reference>
<evidence type="ECO:0000313" key="2">
    <source>
        <dbReference type="EMBL" id="ERE80889.1"/>
    </source>
</evidence>